<feature type="compositionally biased region" description="Basic and acidic residues" evidence="10">
    <location>
        <begin position="1086"/>
        <end position="1099"/>
    </location>
</feature>
<dbReference type="GO" id="GO:0016020">
    <property type="term" value="C:membrane"/>
    <property type="evidence" value="ECO:0007669"/>
    <property type="project" value="UniProtKB-SubCell"/>
</dbReference>
<dbReference type="InterPro" id="IPR001611">
    <property type="entry name" value="Leu-rich_rpt"/>
</dbReference>
<dbReference type="Proteomes" id="UP001162480">
    <property type="component" value="Chromosome 29"/>
</dbReference>
<keyword evidence="16" id="KW-1185">Reference proteome</keyword>
<dbReference type="PROSITE" id="PS50221">
    <property type="entry name" value="GAIN_B"/>
    <property type="match status" value="1"/>
</dbReference>
<dbReference type="InterPro" id="IPR057244">
    <property type="entry name" value="GAIN_B"/>
</dbReference>
<feature type="transmembrane region" description="Helical" evidence="11">
    <location>
        <begin position="894"/>
        <end position="910"/>
    </location>
</feature>
<dbReference type="InterPro" id="IPR000203">
    <property type="entry name" value="GPS"/>
</dbReference>
<sequence>MPSQRHQVMLTFVLILYMSLSFETRADSDISWKCIRNGSEWLNCTNRKLMSIPKFIPPKVKYINLYDNKISKIEKESFVNLHELKNLRLSNNRISNIEAIENLPSLVLLDLSYNDITNIKKGTFKDLCCLQELYLSNNKISIIEQGSFKNLGSLRTLFLYDNEISNIEHESFENLPELADLDLSCNKIFEIEQSTFVNVTSLEYLHLSCNKISNIDESTFKNLGSLKDLDLSYNQISNIEEITFKSLHSLRYLDLSFNNITYIEESTFKNLGSLQELDLSYNQISKIEGSAFKHLHSLQDLDLSFNNITYIEESTFKNLGSLQELDLFFNKISTIRQGTFENLYSLRTLNLGHNRIQKYEDGAFLFLPNIRRVDLSGNNDMMCGCHLPAVVNYTRNTYNTFVDVKGECFTDSGEETSILKYSQCINYTLFQKNLQCEGYSGRRCKDSEMTDCPGVEPVCQYKLSRNGVTLKFEKSCSTYSNCVEAMRNNSFKPNTWTKGTSTAACCTRNVCNKNDFMGTVEEFSTKLLNISQKSVYSKEDIVLAVNFLEEMMSLPPCASPNTTLFKVLFISNNIINVPEKNLVEVEQSHGIVSRILGIIEVIPEMFSLEEQELTVLYSNLGIGATKVEKDTFNGVIYSVSYGTNETEARNEIYNDPNSLEEDMMDYISLPKSNTNFNNQTTTKVDSRIIAANIPNVNITNLDEPVTISFNVIDQEVTNPQCVYWDESSGQKPRWSTEGCNTSHDEPGKTVVCSCNHLTSFAVLMNVDQRSERIEGNAKNSQYLSIISNIGCIISFVCLILTVIIHAYFKNLWKLIASKILVNLCSSLAATYLTFLVGFQAYITERTAVCKAVAALLHYFLLTSFLWMIVEAIHIYRGLFVFKTIRSSFIKKSSILVWSLPAVIVVITLAIRNTKNYIKIEQGCWLDKTAFYSAFLAPVAIILLFNITMFFVVMWHLNSMQNDKKSVHNTKKRRVFGIVGLCFLLGLPWVLAFFAFDEAAEVFHLLFNIFNTLQGMFIFVCYCIYKKDTRDVICLFVRKRKEWRQVQENIRSSVSDYGMGVAVEVKDVWNTHRDQNKIKGTQSEVKLGPDTKADETKDSRNVAVEESTSSVYDIHRNADETKGSRNDMGTTKEPGSNAAVTSMPNYAVVVLCVLGALKHFFL</sequence>
<dbReference type="CDD" id="cd23553">
    <property type="entry name" value="TFP_LU_ECD_Ly6PGE"/>
    <property type="match status" value="1"/>
</dbReference>
<dbReference type="PANTHER" id="PTHR24366">
    <property type="entry name" value="IG(IMMUNOGLOBULIN) AND LRR(LEUCINE RICH REPEAT) DOMAINS"/>
    <property type="match status" value="1"/>
</dbReference>
<evidence type="ECO:0000256" key="9">
    <source>
        <dbReference type="ARBA" id="ARBA00023180"/>
    </source>
</evidence>
<keyword evidence="3 11" id="KW-0812">Transmembrane</keyword>
<dbReference type="PRINTS" id="PR00249">
    <property type="entry name" value="GPCRSECRETIN"/>
</dbReference>
<dbReference type="PROSITE" id="PS50261">
    <property type="entry name" value="G_PROTEIN_RECEP_F2_4"/>
    <property type="match status" value="1"/>
</dbReference>
<dbReference type="InterPro" id="IPR046338">
    <property type="entry name" value="GAIN_dom_sf"/>
</dbReference>
<feature type="transmembrane region" description="Helical" evidence="11">
    <location>
        <begin position="854"/>
        <end position="873"/>
    </location>
</feature>
<dbReference type="InterPro" id="IPR003591">
    <property type="entry name" value="Leu-rich_rpt_typical-subtyp"/>
</dbReference>
<dbReference type="Pfam" id="PF00002">
    <property type="entry name" value="7tm_2"/>
    <property type="match status" value="1"/>
</dbReference>
<dbReference type="GO" id="GO:0007166">
    <property type="term" value="P:cell surface receptor signaling pathway"/>
    <property type="evidence" value="ECO:0007669"/>
    <property type="project" value="InterPro"/>
</dbReference>
<accession>A0AA36FLG0</accession>
<dbReference type="SMART" id="SM00369">
    <property type="entry name" value="LRR_TYP"/>
    <property type="match status" value="12"/>
</dbReference>
<evidence type="ECO:0000313" key="15">
    <source>
        <dbReference type="EMBL" id="CAI9743541.1"/>
    </source>
</evidence>
<evidence type="ECO:0000259" key="13">
    <source>
        <dbReference type="PROSITE" id="PS50221"/>
    </source>
</evidence>
<keyword evidence="7 11" id="KW-0472">Membrane</keyword>
<dbReference type="Gene3D" id="2.60.220.50">
    <property type="match status" value="1"/>
</dbReference>
<keyword evidence="5" id="KW-0677">Repeat</keyword>
<feature type="transmembrane region" description="Helical" evidence="11">
    <location>
        <begin position="1001"/>
        <end position="1024"/>
    </location>
</feature>
<dbReference type="PRINTS" id="PR00019">
    <property type="entry name" value="LEURICHRPT"/>
</dbReference>
<evidence type="ECO:0000256" key="7">
    <source>
        <dbReference type="ARBA" id="ARBA00023136"/>
    </source>
</evidence>
<organism evidence="15 16">
    <name type="scientific">Octopus vulgaris</name>
    <name type="common">Common octopus</name>
    <dbReference type="NCBI Taxonomy" id="6645"/>
    <lineage>
        <taxon>Eukaryota</taxon>
        <taxon>Metazoa</taxon>
        <taxon>Spiralia</taxon>
        <taxon>Lophotrochozoa</taxon>
        <taxon>Mollusca</taxon>
        <taxon>Cephalopoda</taxon>
        <taxon>Coleoidea</taxon>
        <taxon>Octopodiformes</taxon>
        <taxon>Octopoda</taxon>
        <taxon>Incirrata</taxon>
        <taxon>Octopodidae</taxon>
        <taxon>Octopus</taxon>
    </lineage>
</organism>
<dbReference type="CDD" id="cd15040">
    <property type="entry name" value="7tmB2_Adhesion"/>
    <property type="match status" value="1"/>
</dbReference>
<evidence type="ECO:0000256" key="2">
    <source>
        <dbReference type="ARBA" id="ARBA00022614"/>
    </source>
</evidence>
<dbReference type="SUPFAM" id="SSF52058">
    <property type="entry name" value="L domain-like"/>
    <property type="match status" value="1"/>
</dbReference>
<feature type="transmembrane region" description="Helical" evidence="11">
    <location>
        <begin position="974"/>
        <end position="995"/>
    </location>
</feature>
<dbReference type="SUPFAM" id="SSF81321">
    <property type="entry name" value="Family A G protein-coupled receptor-like"/>
    <property type="match status" value="1"/>
</dbReference>
<keyword evidence="4 12" id="KW-0732">Signal</keyword>
<evidence type="ECO:0000256" key="1">
    <source>
        <dbReference type="ARBA" id="ARBA00004141"/>
    </source>
</evidence>
<dbReference type="InterPro" id="IPR032675">
    <property type="entry name" value="LRR_dom_sf"/>
</dbReference>
<feature type="domain" description="G-protein coupled receptors family 2 profile 2" evidence="14">
    <location>
        <begin position="783"/>
        <end position="1025"/>
    </location>
</feature>
<keyword evidence="9" id="KW-0325">Glycoprotein</keyword>
<feature type="region of interest" description="Disordered" evidence="10">
    <location>
        <begin position="1115"/>
        <end position="1138"/>
    </location>
</feature>
<feature type="transmembrane region" description="Helical" evidence="11">
    <location>
        <begin position="820"/>
        <end position="842"/>
    </location>
</feature>
<dbReference type="Gene3D" id="3.80.10.10">
    <property type="entry name" value="Ribonuclease Inhibitor"/>
    <property type="match status" value="3"/>
</dbReference>
<evidence type="ECO:0000256" key="5">
    <source>
        <dbReference type="ARBA" id="ARBA00022737"/>
    </source>
</evidence>
<dbReference type="FunFam" id="3.80.10.10:FF:000770">
    <property type="entry name" value="Uncharacterized protein"/>
    <property type="match status" value="2"/>
</dbReference>
<evidence type="ECO:0000256" key="6">
    <source>
        <dbReference type="ARBA" id="ARBA00022989"/>
    </source>
</evidence>
<feature type="domain" description="GAIN-B" evidence="13">
    <location>
        <begin position="611"/>
        <end position="770"/>
    </location>
</feature>
<protein>
    <submittedName>
        <fullName evidence="15">Adhesion G-protein coupled receptor G6-like</fullName>
    </submittedName>
</protein>
<dbReference type="PROSITE" id="PS51450">
    <property type="entry name" value="LRR"/>
    <property type="match status" value="12"/>
</dbReference>
<evidence type="ECO:0000256" key="3">
    <source>
        <dbReference type="ARBA" id="ARBA00022692"/>
    </source>
</evidence>
<dbReference type="Pfam" id="PF13855">
    <property type="entry name" value="LRR_8"/>
    <property type="match status" value="3"/>
</dbReference>
<keyword evidence="8" id="KW-1015">Disulfide bond</keyword>
<feature type="compositionally biased region" description="Basic and acidic residues" evidence="10">
    <location>
        <begin position="1115"/>
        <end position="1124"/>
    </location>
</feature>
<dbReference type="PANTHER" id="PTHR24366:SF170">
    <property type="entry name" value="RE50361P"/>
    <property type="match status" value="1"/>
</dbReference>
<reference evidence="15" key="1">
    <citation type="submission" date="2023-08" db="EMBL/GenBank/DDBJ databases">
        <authorList>
            <person name="Alioto T."/>
            <person name="Alioto T."/>
            <person name="Gomez Garrido J."/>
        </authorList>
    </citation>
    <scope>NUCLEOTIDE SEQUENCE</scope>
</reference>
<keyword evidence="2" id="KW-0433">Leucine-rich repeat</keyword>
<dbReference type="EMBL" id="OX597842">
    <property type="protein sequence ID" value="CAI9743541.1"/>
    <property type="molecule type" value="Genomic_DNA"/>
</dbReference>
<feature type="transmembrane region" description="Helical" evidence="11">
    <location>
        <begin position="930"/>
        <end position="954"/>
    </location>
</feature>
<evidence type="ECO:0000256" key="4">
    <source>
        <dbReference type="ARBA" id="ARBA00022729"/>
    </source>
</evidence>
<evidence type="ECO:0000256" key="8">
    <source>
        <dbReference type="ARBA" id="ARBA00023157"/>
    </source>
</evidence>
<evidence type="ECO:0000256" key="11">
    <source>
        <dbReference type="SAM" id="Phobius"/>
    </source>
</evidence>
<dbReference type="InterPro" id="IPR000832">
    <property type="entry name" value="GPCR_2_secretin-like"/>
</dbReference>
<dbReference type="AlphaFoldDB" id="A0AA36FLG0"/>
<dbReference type="Gene3D" id="1.20.1070.10">
    <property type="entry name" value="Rhodopsin 7-helix transmembrane proteins"/>
    <property type="match status" value="1"/>
</dbReference>
<evidence type="ECO:0000259" key="14">
    <source>
        <dbReference type="PROSITE" id="PS50261"/>
    </source>
</evidence>
<feature type="transmembrane region" description="Helical" evidence="11">
    <location>
        <begin position="782"/>
        <end position="808"/>
    </location>
</feature>
<evidence type="ECO:0000256" key="12">
    <source>
        <dbReference type="SAM" id="SignalP"/>
    </source>
</evidence>
<evidence type="ECO:0000256" key="10">
    <source>
        <dbReference type="SAM" id="MobiDB-lite"/>
    </source>
</evidence>
<comment type="subcellular location">
    <subcellularLocation>
        <location evidence="1">Membrane</location>
        <topology evidence="1">Multi-pass membrane protein</topology>
    </subcellularLocation>
</comment>
<name>A0AA36FLG0_OCTVU</name>
<dbReference type="SMART" id="SM00365">
    <property type="entry name" value="LRR_SD22"/>
    <property type="match status" value="10"/>
</dbReference>
<dbReference type="GO" id="GO:0004930">
    <property type="term" value="F:G protein-coupled receptor activity"/>
    <property type="evidence" value="ECO:0007669"/>
    <property type="project" value="InterPro"/>
</dbReference>
<feature type="signal peptide" evidence="12">
    <location>
        <begin position="1"/>
        <end position="26"/>
    </location>
</feature>
<dbReference type="Pfam" id="PF01825">
    <property type="entry name" value="GPS"/>
    <property type="match status" value="1"/>
</dbReference>
<feature type="chain" id="PRO_5041260146" evidence="12">
    <location>
        <begin position="27"/>
        <end position="1161"/>
    </location>
</feature>
<gene>
    <name evidence="15" type="ORF">OCTVUL_1B013256</name>
</gene>
<dbReference type="SMART" id="SM00303">
    <property type="entry name" value="GPS"/>
    <property type="match status" value="1"/>
</dbReference>
<evidence type="ECO:0000313" key="16">
    <source>
        <dbReference type="Proteomes" id="UP001162480"/>
    </source>
</evidence>
<feature type="region of interest" description="Disordered" evidence="10">
    <location>
        <begin position="1079"/>
        <end position="1099"/>
    </location>
</feature>
<dbReference type="InterPro" id="IPR017981">
    <property type="entry name" value="GPCR_2-like_7TM"/>
</dbReference>
<keyword evidence="6 11" id="KW-1133">Transmembrane helix</keyword>
<proteinExistence type="predicted"/>